<dbReference type="AlphaFoldDB" id="A0AAV7WZN0"/>
<accession>A0AAV7WZN0</accession>
<reference evidence="1" key="1">
    <citation type="journal article" date="2022" name="bioRxiv">
        <title>Sequencing and chromosome-scale assembly of the giantPleurodeles waltlgenome.</title>
        <authorList>
            <person name="Brown T."/>
            <person name="Elewa A."/>
            <person name="Iarovenko S."/>
            <person name="Subramanian E."/>
            <person name="Araus A.J."/>
            <person name="Petzold A."/>
            <person name="Susuki M."/>
            <person name="Suzuki K.-i.T."/>
            <person name="Hayashi T."/>
            <person name="Toyoda A."/>
            <person name="Oliveira C."/>
            <person name="Osipova E."/>
            <person name="Leigh N.D."/>
            <person name="Simon A."/>
            <person name="Yun M.H."/>
        </authorList>
    </citation>
    <scope>NUCLEOTIDE SEQUENCE</scope>
    <source>
        <strain evidence="1">20211129_DDA</strain>
        <tissue evidence="1">Liver</tissue>
    </source>
</reference>
<comment type="caution">
    <text evidence="1">The sequence shown here is derived from an EMBL/GenBank/DDBJ whole genome shotgun (WGS) entry which is preliminary data.</text>
</comment>
<protein>
    <submittedName>
        <fullName evidence="1">Uncharacterized protein</fullName>
    </submittedName>
</protein>
<organism evidence="1 2">
    <name type="scientific">Pleurodeles waltl</name>
    <name type="common">Iberian ribbed newt</name>
    <dbReference type="NCBI Taxonomy" id="8319"/>
    <lineage>
        <taxon>Eukaryota</taxon>
        <taxon>Metazoa</taxon>
        <taxon>Chordata</taxon>
        <taxon>Craniata</taxon>
        <taxon>Vertebrata</taxon>
        <taxon>Euteleostomi</taxon>
        <taxon>Amphibia</taxon>
        <taxon>Batrachia</taxon>
        <taxon>Caudata</taxon>
        <taxon>Salamandroidea</taxon>
        <taxon>Salamandridae</taxon>
        <taxon>Pleurodelinae</taxon>
        <taxon>Pleurodeles</taxon>
    </lineage>
</organism>
<sequence>MGAAGVPFEATTINIGKEGCYILVEGQLCGQPMILGSVYAPSQDQVSFFHTLSAQSVGIRHDLKQDLRKLEDELHMRDNKESGSPGPLPRLLEAGESYNVALAWLRCYDYKKYVNRAHGEEGESGRLLAWLI</sequence>
<dbReference type="EMBL" id="JANPWB010000001">
    <property type="protein sequence ID" value="KAJ1218472.1"/>
    <property type="molecule type" value="Genomic_DNA"/>
</dbReference>
<evidence type="ECO:0000313" key="2">
    <source>
        <dbReference type="Proteomes" id="UP001066276"/>
    </source>
</evidence>
<dbReference type="Proteomes" id="UP001066276">
    <property type="component" value="Chromosome 1_1"/>
</dbReference>
<proteinExistence type="predicted"/>
<gene>
    <name evidence="1" type="ORF">NDU88_006051</name>
</gene>
<evidence type="ECO:0000313" key="1">
    <source>
        <dbReference type="EMBL" id="KAJ1218472.1"/>
    </source>
</evidence>
<keyword evidence="2" id="KW-1185">Reference proteome</keyword>
<name>A0AAV7WZN0_PLEWA</name>